<dbReference type="SMART" id="SM00530">
    <property type="entry name" value="HTH_XRE"/>
    <property type="match status" value="1"/>
</dbReference>
<dbReference type="CDD" id="cd00093">
    <property type="entry name" value="HTH_XRE"/>
    <property type="match status" value="1"/>
</dbReference>
<keyword evidence="3" id="KW-1185">Reference proteome</keyword>
<accession>A0A563W4Q8</accession>
<feature type="domain" description="HTH cro/C1-type" evidence="1">
    <location>
        <begin position="41"/>
        <end position="97"/>
    </location>
</feature>
<protein>
    <recommendedName>
        <fullName evidence="1">HTH cro/C1-type domain-containing protein</fullName>
    </recommendedName>
</protein>
<reference evidence="2 3" key="1">
    <citation type="submission" date="2019-01" db="EMBL/GenBank/DDBJ databases">
        <authorList>
            <person name="Brito A."/>
        </authorList>
    </citation>
    <scope>NUCLEOTIDE SEQUENCE [LARGE SCALE GENOMIC DNA]</scope>
    <source>
        <strain evidence="2">1</strain>
    </source>
</reference>
<dbReference type="PROSITE" id="PS50943">
    <property type="entry name" value="HTH_CROC1"/>
    <property type="match status" value="1"/>
</dbReference>
<sequence length="114" mass="12606">MMAKKTTSDAMSIIDRMIGDDAETRELYEQAKVNVHVAQLIYDARTEAGLSQTELARMVGTTQSVISRLEDADYEGHSLSMLNRVAQALNREVKIDLVPIVSSLEDVSLPRPSV</sequence>
<dbReference type="InterPro" id="IPR001387">
    <property type="entry name" value="Cro/C1-type_HTH"/>
</dbReference>
<dbReference type="SUPFAM" id="SSF47413">
    <property type="entry name" value="lambda repressor-like DNA-binding domains"/>
    <property type="match status" value="1"/>
</dbReference>
<dbReference type="AlphaFoldDB" id="A0A563W4Q8"/>
<evidence type="ECO:0000313" key="2">
    <source>
        <dbReference type="EMBL" id="VEP18646.1"/>
    </source>
</evidence>
<dbReference type="InterPro" id="IPR010982">
    <property type="entry name" value="Lambda_DNA-bd_dom_sf"/>
</dbReference>
<dbReference type="GO" id="GO:0003677">
    <property type="term" value="F:DNA binding"/>
    <property type="evidence" value="ECO:0007669"/>
    <property type="project" value="InterPro"/>
</dbReference>
<dbReference type="Gene3D" id="1.10.260.40">
    <property type="entry name" value="lambda repressor-like DNA-binding domains"/>
    <property type="match status" value="1"/>
</dbReference>
<dbReference type="EMBL" id="CAACVJ010000693">
    <property type="protein sequence ID" value="VEP18646.1"/>
    <property type="molecule type" value="Genomic_DNA"/>
</dbReference>
<proteinExistence type="predicted"/>
<dbReference type="Proteomes" id="UP000320055">
    <property type="component" value="Unassembled WGS sequence"/>
</dbReference>
<dbReference type="RefSeq" id="WP_246141691.1">
    <property type="nucleotide sequence ID" value="NZ_LR213843.1"/>
</dbReference>
<name>A0A563W4Q8_9CYAN</name>
<organism evidence="2 3">
    <name type="scientific">Hyella patelloides LEGE 07179</name>
    <dbReference type="NCBI Taxonomy" id="945734"/>
    <lineage>
        <taxon>Bacteria</taxon>
        <taxon>Bacillati</taxon>
        <taxon>Cyanobacteriota</taxon>
        <taxon>Cyanophyceae</taxon>
        <taxon>Pleurocapsales</taxon>
        <taxon>Hyellaceae</taxon>
        <taxon>Hyella</taxon>
    </lineage>
</organism>
<evidence type="ECO:0000313" key="3">
    <source>
        <dbReference type="Proteomes" id="UP000320055"/>
    </source>
</evidence>
<gene>
    <name evidence="2" type="ORF">H1P_850003</name>
</gene>
<evidence type="ECO:0000259" key="1">
    <source>
        <dbReference type="PROSITE" id="PS50943"/>
    </source>
</evidence>
<dbReference type="Pfam" id="PF01381">
    <property type="entry name" value="HTH_3"/>
    <property type="match status" value="1"/>
</dbReference>